<dbReference type="PANTHER" id="PTHR46825:SF7">
    <property type="entry name" value="D-ALANYL-D-ALANINE CARBOXYPEPTIDASE"/>
    <property type="match status" value="1"/>
</dbReference>
<keyword evidence="3" id="KW-1185">Reference proteome</keyword>
<dbReference type="PANTHER" id="PTHR46825">
    <property type="entry name" value="D-ALANYL-D-ALANINE-CARBOXYPEPTIDASE/ENDOPEPTIDASE AMPH"/>
    <property type="match status" value="1"/>
</dbReference>
<dbReference type="GO" id="GO:0016787">
    <property type="term" value="F:hydrolase activity"/>
    <property type="evidence" value="ECO:0007669"/>
    <property type="project" value="UniProtKB-KW"/>
</dbReference>
<evidence type="ECO:0000313" key="3">
    <source>
        <dbReference type="Proteomes" id="UP001501358"/>
    </source>
</evidence>
<dbReference type="SUPFAM" id="SSF56601">
    <property type="entry name" value="beta-lactamase/transpeptidase-like"/>
    <property type="match status" value="1"/>
</dbReference>
<proteinExistence type="predicted"/>
<dbReference type="Proteomes" id="UP001501358">
    <property type="component" value="Unassembled WGS sequence"/>
</dbReference>
<dbReference type="InterPro" id="IPR050491">
    <property type="entry name" value="AmpC-like"/>
</dbReference>
<dbReference type="EMBL" id="BAAATA010000052">
    <property type="protein sequence ID" value="GAA2510574.1"/>
    <property type="molecule type" value="Genomic_DNA"/>
</dbReference>
<dbReference type="Gene3D" id="3.40.710.10">
    <property type="entry name" value="DD-peptidase/beta-lactamase superfamily"/>
    <property type="match status" value="1"/>
</dbReference>
<dbReference type="InterPro" id="IPR012338">
    <property type="entry name" value="Beta-lactam/transpept-like"/>
</dbReference>
<organism evidence="2 3">
    <name type="scientific">Streptomyces thermolineatus</name>
    <dbReference type="NCBI Taxonomy" id="44033"/>
    <lineage>
        <taxon>Bacteria</taxon>
        <taxon>Bacillati</taxon>
        <taxon>Actinomycetota</taxon>
        <taxon>Actinomycetes</taxon>
        <taxon>Kitasatosporales</taxon>
        <taxon>Streptomycetaceae</taxon>
        <taxon>Streptomyces</taxon>
    </lineage>
</organism>
<keyword evidence="2" id="KW-0378">Hydrolase</keyword>
<protein>
    <submittedName>
        <fullName evidence="2">Serine hydrolase domain-containing protein</fullName>
    </submittedName>
</protein>
<dbReference type="RefSeq" id="WP_344386071.1">
    <property type="nucleotide sequence ID" value="NZ_BAAATA010000052.1"/>
</dbReference>
<gene>
    <name evidence="2" type="ORF">GCM10010406_53700</name>
</gene>
<dbReference type="Pfam" id="PF00144">
    <property type="entry name" value="Beta-lactamase"/>
    <property type="match status" value="1"/>
</dbReference>
<sequence>MDSDFLSGTLREVARRHRIPGAQLSLYRDGELHEACHGVERVGGGAPVTTRSRFAYGSVSKVFTAALALQLVEDGDLDLDEPITAALGSTAVPPGHPMRSVTMRRLLSHTAGLVSDHEGEPLRSSSLRRYFESVLHVDPVGPPGAAFSYSNTGYAVAAYVVEVLSGQSWWDSLEAYLAKPAGLDLSFVHDPRMRTTGCTTVSGHAVDPRTGRAEPVDFYVESTLVAAGGVAGSATDLVAFGRAFLPEADAAEDCVVAGPEVLAEMGRPVPAADPFGLAAGWGAGWGLFPAGGASGDLGGPLWLGHDGTLDGGSCNVRVDPSTGTALAFTTNSTTGLAAWEDLADALDDAGLRVGRYRQPAPSSLPYRAGERLTGEYVNGDLGIRVSPGRGGSLRFDVRNGLSGVLTVGSDLTFSVRTADRDEVVFSGRFLASRGSGPVDLMQYNGRTLCRSEALARHVA</sequence>
<name>A0ABP6A809_9ACTN</name>
<feature type="domain" description="Beta-lactamase-related" evidence="1">
    <location>
        <begin position="9"/>
        <end position="349"/>
    </location>
</feature>
<evidence type="ECO:0000259" key="1">
    <source>
        <dbReference type="Pfam" id="PF00144"/>
    </source>
</evidence>
<reference evidence="3" key="1">
    <citation type="journal article" date="2019" name="Int. J. Syst. Evol. Microbiol.">
        <title>The Global Catalogue of Microorganisms (GCM) 10K type strain sequencing project: providing services to taxonomists for standard genome sequencing and annotation.</title>
        <authorList>
            <consortium name="The Broad Institute Genomics Platform"/>
            <consortium name="The Broad Institute Genome Sequencing Center for Infectious Disease"/>
            <person name="Wu L."/>
            <person name="Ma J."/>
        </authorList>
    </citation>
    <scope>NUCLEOTIDE SEQUENCE [LARGE SCALE GENOMIC DNA]</scope>
    <source>
        <strain evidence="3">JCM 6307</strain>
    </source>
</reference>
<comment type="caution">
    <text evidence="2">The sequence shown here is derived from an EMBL/GenBank/DDBJ whole genome shotgun (WGS) entry which is preliminary data.</text>
</comment>
<accession>A0ABP6A809</accession>
<evidence type="ECO:0000313" key="2">
    <source>
        <dbReference type="EMBL" id="GAA2510574.1"/>
    </source>
</evidence>
<dbReference type="InterPro" id="IPR001466">
    <property type="entry name" value="Beta-lactam-related"/>
</dbReference>